<dbReference type="OrthoDB" id="9801456at2"/>
<feature type="coiled-coil region" evidence="7">
    <location>
        <begin position="189"/>
        <end position="223"/>
    </location>
</feature>
<dbReference type="InterPro" id="IPR001451">
    <property type="entry name" value="Hexapep"/>
</dbReference>
<dbReference type="CDD" id="cd03354">
    <property type="entry name" value="LbH_SAT"/>
    <property type="match status" value="1"/>
</dbReference>
<reference evidence="9 10" key="2">
    <citation type="journal article" date="2012" name="Stand. Genomic Sci.">
        <title>Genome sequence of the moderately thermophilic, amino-acid-degrading and sulfur-reducing bacterium Thermovirga lienii type strain (Cas60314(T)).</title>
        <authorList>
            <person name="Goker M."/>
            <person name="Saunders E."/>
            <person name="Lapidus A."/>
            <person name="Nolan M."/>
            <person name="Lucas S."/>
            <person name="Hammon N."/>
            <person name="Deshpande S."/>
            <person name="Cheng J.F."/>
            <person name="Han C."/>
            <person name="Tapia R."/>
            <person name="Goodwin L.A."/>
            <person name="Pitluck S."/>
            <person name="Liolios K."/>
            <person name="Mavromatis K."/>
            <person name="Pagani I."/>
            <person name="Ivanova N."/>
            <person name="Mikhailova N."/>
            <person name="Pati A."/>
            <person name="Chen A."/>
            <person name="Palaniappan K."/>
            <person name="Land M."/>
            <person name="Chang Y.J."/>
            <person name="Jeffries C.D."/>
            <person name="Brambilla E.M."/>
            <person name="Rohde M."/>
            <person name="Spring S."/>
            <person name="Detter J.C."/>
            <person name="Woyke T."/>
            <person name="Bristow J."/>
            <person name="Eisen J.A."/>
            <person name="Markowitz V."/>
            <person name="Hugenholtz P."/>
            <person name="Kyrpides N.C."/>
            <person name="Klenk H.P."/>
        </authorList>
    </citation>
    <scope>NUCLEOTIDE SEQUENCE [LARGE SCALE GENOMIC DNA]</scope>
    <source>
        <strain evidence="10">ATCC BAA-1197 / DSM 17291 / Cas60314</strain>
    </source>
</reference>
<evidence type="ECO:0000256" key="1">
    <source>
        <dbReference type="ARBA" id="ARBA00007274"/>
    </source>
</evidence>
<evidence type="ECO:0000256" key="7">
    <source>
        <dbReference type="SAM" id="Coils"/>
    </source>
</evidence>
<dbReference type="InterPro" id="IPR005881">
    <property type="entry name" value="Ser_O-AcTrfase"/>
</dbReference>
<keyword evidence="3 6" id="KW-0808">Transferase</keyword>
<dbReference type="Proteomes" id="UP000005868">
    <property type="component" value="Chromosome"/>
</dbReference>
<dbReference type="InterPro" id="IPR042122">
    <property type="entry name" value="Ser_AcTrfase_N_sf"/>
</dbReference>
<dbReference type="InterPro" id="IPR011004">
    <property type="entry name" value="Trimer_LpxA-like_sf"/>
</dbReference>
<dbReference type="EC" id="2.3.1.30" evidence="6"/>
<dbReference type="HOGENOM" id="CLU_051638_10_0_0"/>
<dbReference type="InterPro" id="IPR045304">
    <property type="entry name" value="LbH_SAT"/>
</dbReference>
<evidence type="ECO:0000256" key="6">
    <source>
        <dbReference type="PIRNR" id="PIRNR000441"/>
    </source>
</evidence>
<evidence type="ECO:0000256" key="3">
    <source>
        <dbReference type="ARBA" id="ARBA00022679"/>
    </source>
</evidence>
<accession>G7V771</accession>
<dbReference type="FunFam" id="2.160.10.10:FF:000007">
    <property type="entry name" value="Serine acetyltransferase"/>
    <property type="match status" value="1"/>
</dbReference>
<dbReference type="Gene3D" id="1.10.3130.10">
    <property type="entry name" value="serine acetyltransferase, domain 1"/>
    <property type="match status" value="1"/>
</dbReference>
<keyword evidence="10" id="KW-1185">Reference proteome</keyword>
<name>G7V771_THELD</name>
<dbReference type="AlphaFoldDB" id="G7V771"/>
<comment type="similarity">
    <text evidence="1 6">Belongs to the transferase hexapeptide repeat family.</text>
</comment>
<protein>
    <recommendedName>
        <fullName evidence="6">Serine acetyltransferase</fullName>
        <ecNumber evidence="6">2.3.1.30</ecNumber>
    </recommendedName>
</protein>
<organism evidence="9 10">
    <name type="scientific">Thermovirga lienii (strain ATCC BAA-1197 / DSM 17291 / Cas60314)</name>
    <dbReference type="NCBI Taxonomy" id="580340"/>
    <lineage>
        <taxon>Bacteria</taxon>
        <taxon>Thermotogati</taxon>
        <taxon>Synergistota</taxon>
        <taxon>Synergistia</taxon>
        <taxon>Synergistales</taxon>
        <taxon>Thermovirgaceae</taxon>
        <taxon>Thermovirga</taxon>
    </lineage>
</organism>
<keyword evidence="4 6" id="KW-0012">Acyltransferase</keyword>
<evidence type="ECO:0000256" key="8">
    <source>
        <dbReference type="SAM" id="Phobius"/>
    </source>
</evidence>
<dbReference type="NCBIfam" id="NF041874">
    <property type="entry name" value="EPS_EpsC"/>
    <property type="match status" value="1"/>
</dbReference>
<dbReference type="GO" id="GO:0006535">
    <property type="term" value="P:cysteine biosynthetic process from serine"/>
    <property type="evidence" value="ECO:0007669"/>
    <property type="project" value="InterPro"/>
</dbReference>
<evidence type="ECO:0000256" key="2">
    <source>
        <dbReference type="ARBA" id="ARBA00022605"/>
    </source>
</evidence>
<keyword evidence="8" id="KW-1133">Transmembrane helix</keyword>
<evidence type="ECO:0000313" key="9">
    <source>
        <dbReference type="EMBL" id="AER66105.1"/>
    </source>
</evidence>
<dbReference type="eggNOG" id="COG1045">
    <property type="taxonomic scope" value="Bacteria"/>
</dbReference>
<proteinExistence type="inferred from homology"/>
<dbReference type="KEGG" id="tli:Tlie_0368"/>
<keyword evidence="7" id="KW-0175">Coiled coil</keyword>
<dbReference type="PIRSF" id="PIRSF000441">
    <property type="entry name" value="CysE"/>
    <property type="match status" value="1"/>
</dbReference>
<evidence type="ECO:0000256" key="5">
    <source>
        <dbReference type="ARBA" id="ARBA00049486"/>
    </source>
</evidence>
<dbReference type="SUPFAM" id="SSF51161">
    <property type="entry name" value="Trimeric LpxA-like enzymes"/>
    <property type="match status" value="1"/>
</dbReference>
<dbReference type="EMBL" id="CP003096">
    <property type="protein sequence ID" value="AER66105.1"/>
    <property type="molecule type" value="Genomic_DNA"/>
</dbReference>
<gene>
    <name evidence="9" type="ordered locus">Tlie_0368</name>
</gene>
<keyword evidence="8" id="KW-0472">Membrane</keyword>
<feature type="transmembrane region" description="Helical" evidence="8">
    <location>
        <begin position="20"/>
        <end position="43"/>
    </location>
</feature>
<sequence length="226" mass="24870">MSFLKDIKADYKAIKDQDPAFRGGMLGFLEIILCYPGFHALLIHKVNHFMYQKLKLRILPRFISLIVRWLTGIEIHPGAQIAGGVFIDHGMGVVIGETAIVGKGVTIYQGVTLGATGNEKEFQRHPTIGDGTIIGSGARVLGNITIGKNCRIGANSVVLKDIPDNSTVIGIPARIVKINGIKTISSESDKEIMGKISRLQREIEVLKRQLKDIEKTKEIFTKRVVI</sequence>
<dbReference type="GO" id="GO:0005737">
    <property type="term" value="C:cytoplasm"/>
    <property type="evidence" value="ECO:0007669"/>
    <property type="project" value="InterPro"/>
</dbReference>
<evidence type="ECO:0000256" key="4">
    <source>
        <dbReference type="ARBA" id="ARBA00023315"/>
    </source>
</evidence>
<keyword evidence="8" id="KW-0812">Transmembrane</keyword>
<reference evidence="10" key="1">
    <citation type="submission" date="2011-10" db="EMBL/GenBank/DDBJ databases">
        <title>The complete genome of chromosome of Thermovirga lienii DSM 17291.</title>
        <authorList>
            <consortium name="US DOE Joint Genome Institute (JGI-PGF)"/>
            <person name="Lucas S."/>
            <person name="Copeland A."/>
            <person name="Lapidus A."/>
            <person name="Glavina del Rio T."/>
            <person name="Dalin E."/>
            <person name="Tice H."/>
            <person name="Bruce D."/>
            <person name="Goodwin L."/>
            <person name="Pitluck S."/>
            <person name="Peters L."/>
            <person name="Mikhailova N."/>
            <person name="Saunders E."/>
            <person name="Kyrpides N."/>
            <person name="Mavromatis K."/>
            <person name="Ivanova N."/>
            <person name="Last F.I."/>
            <person name="Brettin T."/>
            <person name="Detter J.C."/>
            <person name="Han C."/>
            <person name="Larimer F."/>
            <person name="Land M."/>
            <person name="Hauser L."/>
            <person name="Markowitz V."/>
            <person name="Cheng J.-F."/>
            <person name="Hugenholtz P."/>
            <person name="Woyke T."/>
            <person name="Wu D."/>
            <person name="Spring S."/>
            <person name="Schroeder M."/>
            <person name="Brambilla E.-M."/>
            <person name="Klenk H.-P."/>
            <person name="Eisen J.A."/>
        </authorList>
    </citation>
    <scope>NUCLEOTIDE SEQUENCE [LARGE SCALE GENOMIC DNA]</scope>
    <source>
        <strain evidence="10">ATCC BAA-1197 / DSM 17291 / Cas60314</strain>
    </source>
</reference>
<keyword evidence="2" id="KW-0028">Amino-acid biosynthesis</keyword>
<dbReference type="STRING" id="580340.Tlie_0368"/>
<comment type="catalytic activity">
    <reaction evidence="5 6">
        <text>L-serine + acetyl-CoA = O-acetyl-L-serine + CoA</text>
        <dbReference type="Rhea" id="RHEA:24560"/>
        <dbReference type="ChEBI" id="CHEBI:33384"/>
        <dbReference type="ChEBI" id="CHEBI:57287"/>
        <dbReference type="ChEBI" id="CHEBI:57288"/>
        <dbReference type="ChEBI" id="CHEBI:58340"/>
        <dbReference type="EC" id="2.3.1.30"/>
    </reaction>
</comment>
<dbReference type="PANTHER" id="PTHR42811">
    <property type="entry name" value="SERINE ACETYLTRANSFERASE"/>
    <property type="match status" value="1"/>
</dbReference>
<dbReference type="GO" id="GO:0009001">
    <property type="term" value="F:serine O-acetyltransferase activity"/>
    <property type="evidence" value="ECO:0007669"/>
    <property type="project" value="UniProtKB-EC"/>
</dbReference>
<dbReference type="Gene3D" id="2.160.10.10">
    <property type="entry name" value="Hexapeptide repeat proteins"/>
    <property type="match status" value="1"/>
</dbReference>
<dbReference type="InterPro" id="IPR053376">
    <property type="entry name" value="Serine_acetyltransferase"/>
</dbReference>
<evidence type="ECO:0000313" key="10">
    <source>
        <dbReference type="Proteomes" id="UP000005868"/>
    </source>
</evidence>
<dbReference type="NCBIfam" id="TIGR01172">
    <property type="entry name" value="cysE"/>
    <property type="match status" value="1"/>
</dbReference>
<dbReference type="Pfam" id="PF00132">
    <property type="entry name" value="Hexapep"/>
    <property type="match status" value="1"/>
</dbReference>